<feature type="region of interest" description="Disordered" evidence="1">
    <location>
        <begin position="166"/>
        <end position="215"/>
    </location>
</feature>
<gene>
    <name evidence="2" type="ORF">NDU88_006292</name>
</gene>
<feature type="compositionally biased region" description="Low complexity" evidence="1">
    <location>
        <begin position="271"/>
        <end position="285"/>
    </location>
</feature>
<feature type="compositionally biased region" description="Polar residues" evidence="1">
    <location>
        <begin position="174"/>
        <end position="189"/>
    </location>
</feature>
<dbReference type="AlphaFoldDB" id="A0AAV7UKK2"/>
<feature type="region of interest" description="Disordered" evidence="1">
    <location>
        <begin position="270"/>
        <end position="504"/>
    </location>
</feature>
<feature type="compositionally biased region" description="Low complexity" evidence="1">
    <location>
        <begin position="315"/>
        <end position="333"/>
    </location>
</feature>
<feature type="compositionally biased region" description="Polar residues" evidence="1">
    <location>
        <begin position="42"/>
        <end position="60"/>
    </location>
</feature>
<feature type="region of interest" description="Disordered" evidence="1">
    <location>
        <begin position="1"/>
        <end position="98"/>
    </location>
</feature>
<evidence type="ECO:0000313" key="2">
    <source>
        <dbReference type="EMBL" id="KAJ1189547.1"/>
    </source>
</evidence>
<organism evidence="2 3">
    <name type="scientific">Pleurodeles waltl</name>
    <name type="common">Iberian ribbed newt</name>
    <dbReference type="NCBI Taxonomy" id="8319"/>
    <lineage>
        <taxon>Eukaryota</taxon>
        <taxon>Metazoa</taxon>
        <taxon>Chordata</taxon>
        <taxon>Craniata</taxon>
        <taxon>Vertebrata</taxon>
        <taxon>Euteleostomi</taxon>
        <taxon>Amphibia</taxon>
        <taxon>Batrachia</taxon>
        <taxon>Caudata</taxon>
        <taxon>Salamandroidea</taxon>
        <taxon>Salamandridae</taxon>
        <taxon>Pleurodelinae</taxon>
        <taxon>Pleurodeles</taxon>
    </lineage>
</organism>
<dbReference type="EMBL" id="JANPWB010000005">
    <property type="protein sequence ID" value="KAJ1189547.1"/>
    <property type="molecule type" value="Genomic_DNA"/>
</dbReference>
<evidence type="ECO:0000256" key="1">
    <source>
        <dbReference type="SAM" id="MobiDB-lite"/>
    </source>
</evidence>
<feature type="compositionally biased region" description="Low complexity" evidence="1">
    <location>
        <begin position="298"/>
        <end position="308"/>
    </location>
</feature>
<evidence type="ECO:0000313" key="3">
    <source>
        <dbReference type="Proteomes" id="UP001066276"/>
    </source>
</evidence>
<feature type="compositionally biased region" description="Pro residues" evidence="1">
    <location>
        <begin position="477"/>
        <end position="487"/>
    </location>
</feature>
<proteinExistence type="predicted"/>
<keyword evidence="3" id="KW-1185">Reference proteome</keyword>
<feature type="compositionally biased region" description="Low complexity" evidence="1">
    <location>
        <begin position="395"/>
        <end position="409"/>
    </location>
</feature>
<dbReference type="Proteomes" id="UP001066276">
    <property type="component" value="Chromosome 3_1"/>
</dbReference>
<reference evidence="2" key="1">
    <citation type="journal article" date="2022" name="bioRxiv">
        <title>Sequencing and chromosome-scale assembly of the giantPleurodeles waltlgenome.</title>
        <authorList>
            <person name="Brown T."/>
            <person name="Elewa A."/>
            <person name="Iarovenko S."/>
            <person name="Subramanian E."/>
            <person name="Araus A.J."/>
            <person name="Petzold A."/>
            <person name="Susuki M."/>
            <person name="Suzuki K.-i.T."/>
            <person name="Hayashi T."/>
            <person name="Toyoda A."/>
            <person name="Oliveira C."/>
            <person name="Osipova E."/>
            <person name="Leigh N.D."/>
            <person name="Simon A."/>
            <person name="Yun M.H."/>
        </authorList>
    </citation>
    <scope>NUCLEOTIDE SEQUENCE</scope>
    <source>
        <strain evidence="2">20211129_DDA</strain>
        <tissue evidence="2">Liver</tissue>
    </source>
</reference>
<feature type="compositionally biased region" description="Polar residues" evidence="1">
    <location>
        <begin position="20"/>
        <end position="34"/>
    </location>
</feature>
<feature type="compositionally biased region" description="Polar residues" evidence="1">
    <location>
        <begin position="68"/>
        <end position="77"/>
    </location>
</feature>
<comment type="caution">
    <text evidence="2">The sequence shown here is derived from an EMBL/GenBank/DDBJ whole genome shotgun (WGS) entry which is preliminary data.</text>
</comment>
<sequence length="504" mass="52363">MTNLAQQESQDSRLPRHSFTPPQSLPPSGNTTIAPTLLAHTSVPSTPLQGPQSTPQTQDDQGPGVSGSGHTVQGTETQDNREAGRTAVRQGENRPREPTLQETLTAILGAYQHSQDTLGQILDKLQENMRLQEGQYLGIIEDLKDINNTLVSIAGVLTDMASTMRETVAHHQTPDISQTTEQPSTSAAASGQEAPPQEQHATSTPPPAEGEPPHKCSIKVSAHKKKGIWCAIAKDVRTLGVYGRQSTHCRKRWEDLKRWAWKTAEAQLGIASQRASSGRGAGAPAMDGAASHRTQEAGSTDGDGTSGTEGEESTTVETGGDSSDTDTSSDGSSLVVADTSVPTPATGVRGSRSPDSHTERVPAPSAARKGKEAPQAAARKGKEQSPAAAKRSKEPSPAAGRKGKGPAPAGRKDKRPGAGTQSEPPPPTMVVQPSEAAGDGLEPPPTTASTATAPPPAAAAPVGSRSRLQGKGWSLPQPLPAPPPAPLPAAAAPLGTRRRLQGKR</sequence>
<accession>A0AAV7UKK2</accession>
<evidence type="ECO:0008006" key="4">
    <source>
        <dbReference type="Google" id="ProtNLM"/>
    </source>
</evidence>
<name>A0AAV7UKK2_PLEWA</name>
<protein>
    <recommendedName>
        <fullName evidence="4">Myb-like domain-containing protein</fullName>
    </recommendedName>
</protein>